<keyword evidence="1" id="KW-1133">Transmembrane helix</keyword>
<dbReference type="GO" id="GO:0016776">
    <property type="term" value="F:phosphotransferase activity, phosphate group as acceptor"/>
    <property type="evidence" value="ECO:0007669"/>
    <property type="project" value="TreeGrafter"/>
</dbReference>
<proteinExistence type="predicted"/>
<sequence>MNSTLIDSLLARRQAVSPWTGLYFLQSLLINLALGYPFSLLYTAAFTCLLLLLWRYLPRGQKALLGICSLTAAFYFPFGQAYGAPNFNTLLALHSTNMEESSEILTIFPWYSYLTGLFIFTLGIIALRRKKEETRPRWNSLDSLCLLVSVAAFFCRAGTKSGLGRRF</sequence>
<protein>
    <submittedName>
        <fullName evidence="2">Integral membrane protein</fullName>
        <ecNumber evidence="2">2.7.-.-</ecNumber>
    </submittedName>
</protein>
<evidence type="ECO:0000313" key="2">
    <source>
        <dbReference type="EMBL" id="SUG34130.1"/>
    </source>
</evidence>
<dbReference type="GO" id="GO:0009244">
    <property type="term" value="P:lipopolysaccharide core region biosynthetic process"/>
    <property type="evidence" value="ECO:0007669"/>
    <property type="project" value="TreeGrafter"/>
</dbReference>
<feature type="transmembrane region" description="Helical" evidence="1">
    <location>
        <begin position="28"/>
        <end position="52"/>
    </location>
</feature>
<reference evidence="2 3" key="1">
    <citation type="submission" date="2018-06" db="EMBL/GenBank/DDBJ databases">
        <authorList>
            <consortium name="Pathogen Informatics"/>
            <person name="Doyle S."/>
        </authorList>
    </citation>
    <scope>NUCLEOTIDE SEQUENCE [LARGE SCALE GENOMIC DNA]</scope>
    <source>
        <strain evidence="2 3">NCTC7304</strain>
    </source>
</reference>
<keyword evidence="1" id="KW-0472">Membrane</keyword>
<gene>
    <name evidence="2" type="primary">ybiP_1</name>
    <name evidence="2" type="ORF">NCTC7304_03630</name>
</gene>
<evidence type="ECO:0000256" key="1">
    <source>
        <dbReference type="SAM" id="Phobius"/>
    </source>
</evidence>
<organism evidence="2 3">
    <name type="scientific">Salmonella enterica subsp. arizonae</name>
    <dbReference type="NCBI Taxonomy" id="59203"/>
    <lineage>
        <taxon>Bacteria</taxon>
        <taxon>Pseudomonadati</taxon>
        <taxon>Pseudomonadota</taxon>
        <taxon>Gammaproteobacteria</taxon>
        <taxon>Enterobacterales</taxon>
        <taxon>Enterobacteriaceae</taxon>
        <taxon>Salmonella</taxon>
    </lineage>
</organism>
<evidence type="ECO:0000313" key="3">
    <source>
        <dbReference type="Proteomes" id="UP000254762"/>
    </source>
</evidence>
<dbReference type="AlphaFoldDB" id="A0A379T0M5"/>
<dbReference type="GO" id="GO:0005886">
    <property type="term" value="C:plasma membrane"/>
    <property type="evidence" value="ECO:0007669"/>
    <property type="project" value="UniProtKB-SubCell"/>
</dbReference>
<dbReference type="PANTHER" id="PTHR30443:SF4">
    <property type="entry name" value="PHOSPHOETHANOLAMINE TRANSFERASE OPGE-RELATED"/>
    <property type="match status" value="1"/>
</dbReference>
<dbReference type="EMBL" id="UGXD01000002">
    <property type="protein sequence ID" value="SUG34130.1"/>
    <property type="molecule type" value="Genomic_DNA"/>
</dbReference>
<dbReference type="Proteomes" id="UP000254762">
    <property type="component" value="Unassembled WGS sequence"/>
</dbReference>
<dbReference type="PANTHER" id="PTHR30443">
    <property type="entry name" value="INNER MEMBRANE PROTEIN"/>
    <property type="match status" value="1"/>
</dbReference>
<keyword evidence="2" id="KW-0808">Transferase</keyword>
<feature type="transmembrane region" description="Helical" evidence="1">
    <location>
        <begin position="104"/>
        <end position="127"/>
    </location>
</feature>
<dbReference type="EC" id="2.7.-.-" evidence="2"/>
<accession>A0A379T0M5</accession>
<keyword evidence="1" id="KW-0812">Transmembrane</keyword>
<feature type="transmembrane region" description="Helical" evidence="1">
    <location>
        <begin position="64"/>
        <end position="84"/>
    </location>
</feature>
<name>A0A379T0M5_SALER</name>
<dbReference type="InterPro" id="IPR040423">
    <property type="entry name" value="PEA_transferase"/>
</dbReference>